<evidence type="ECO:0000313" key="6">
    <source>
        <dbReference type="Proteomes" id="UP000013783"/>
    </source>
</evidence>
<dbReference type="PANTHER" id="PTHR43582">
    <property type="entry name" value="LINEARMYCIN RESISTANCE ATP-BINDING PROTEIN LNRL"/>
    <property type="match status" value="1"/>
</dbReference>
<name>R2P0M0_9ENTE</name>
<dbReference type="GO" id="GO:0005524">
    <property type="term" value="F:ATP binding"/>
    <property type="evidence" value="ECO:0007669"/>
    <property type="project" value="UniProtKB-KW"/>
</dbReference>
<dbReference type="eggNOG" id="COG1131">
    <property type="taxonomic scope" value="Bacteria"/>
</dbReference>
<reference evidence="4 6" key="1">
    <citation type="submission" date="2013-02" db="EMBL/GenBank/DDBJ databases">
        <title>The Genome Sequence of Enterococcus malodoratus ATCC_43197.</title>
        <authorList>
            <consortium name="The Broad Institute Genome Sequencing Platform"/>
            <consortium name="The Broad Institute Genome Sequencing Center for Infectious Disease"/>
            <person name="Earl A.M."/>
            <person name="Gilmore M.S."/>
            <person name="Lebreton F."/>
            <person name="Walker B."/>
            <person name="Young S.K."/>
            <person name="Zeng Q."/>
            <person name="Gargeya S."/>
            <person name="Fitzgerald M."/>
            <person name="Haas B."/>
            <person name="Abouelleil A."/>
            <person name="Alvarado L."/>
            <person name="Arachchi H.M."/>
            <person name="Berlin A.M."/>
            <person name="Chapman S.B."/>
            <person name="Dewar J."/>
            <person name="Goldberg J."/>
            <person name="Griggs A."/>
            <person name="Gujja S."/>
            <person name="Hansen M."/>
            <person name="Howarth C."/>
            <person name="Imamovic A."/>
            <person name="Larimer J."/>
            <person name="McCowan C."/>
            <person name="Murphy C."/>
            <person name="Neiman D."/>
            <person name="Pearson M."/>
            <person name="Priest M."/>
            <person name="Roberts A."/>
            <person name="Saif S."/>
            <person name="Shea T."/>
            <person name="Sisk P."/>
            <person name="Sykes S."/>
            <person name="Wortman J."/>
            <person name="Nusbaum C."/>
            <person name="Birren B."/>
        </authorList>
    </citation>
    <scope>NUCLEOTIDE SEQUENCE [LARGE SCALE GENOMIC DNA]</scope>
    <source>
        <strain evidence="4 6">ATCC 43197</strain>
    </source>
</reference>
<evidence type="ECO:0000259" key="3">
    <source>
        <dbReference type="PROSITE" id="PS50893"/>
    </source>
</evidence>
<dbReference type="Pfam" id="PF00005">
    <property type="entry name" value="ABC_tran"/>
    <property type="match status" value="1"/>
</dbReference>
<dbReference type="Gene3D" id="3.40.50.300">
    <property type="entry name" value="P-loop containing nucleotide triphosphate hydrolases"/>
    <property type="match status" value="1"/>
</dbReference>
<proteinExistence type="predicted"/>
<dbReference type="InterPro" id="IPR003439">
    <property type="entry name" value="ABC_transporter-like_ATP-bd"/>
</dbReference>
<dbReference type="EMBL" id="ASWA01000004">
    <property type="protein sequence ID" value="EOT64304.1"/>
    <property type="molecule type" value="Genomic_DNA"/>
</dbReference>
<reference evidence="5 7" key="2">
    <citation type="submission" date="2013-03" db="EMBL/GenBank/DDBJ databases">
        <title>The Genome Sequence of Enterococcus malodoratus ATCC_43197 (PacBio/Illumina hybrid assembly).</title>
        <authorList>
            <consortium name="The Broad Institute Genomics Platform"/>
            <consortium name="The Broad Institute Genome Sequencing Center for Infectious Disease"/>
            <person name="Earl A."/>
            <person name="Russ C."/>
            <person name="Gilmore M."/>
            <person name="Surin D."/>
            <person name="Walker B."/>
            <person name="Young S."/>
            <person name="Zeng Q."/>
            <person name="Gargeya S."/>
            <person name="Fitzgerald M."/>
            <person name="Haas B."/>
            <person name="Abouelleil A."/>
            <person name="Allen A.W."/>
            <person name="Alvarado L."/>
            <person name="Arachchi H.M."/>
            <person name="Berlin A.M."/>
            <person name="Chapman S.B."/>
            <person name="Gainer-Dewar J."/>
            <person name="Goldberg J."/>
            <person name="Griggs A."/>
            <person name="Gujja S."/>
            <person name="Hansen M."/>
            <person name="Howarth C."/>
            <person name="Imamovic A."/>
            <person name="Ireland A."/>
            <person name="Larimer J."/>
            <person name="McCowan C."/>
            <person name="Murphy C."/>
            <person name="Pearson M."/>
            <person name="Poon T.W."/>
            <person name="Priest M."/>
            <person name="Roberts A."/>
            <person name="Saif S."/>
            <person name="Shea T."/>
            <person name="Sisk P."/>
            <person name="Sykes S."/>
            <person name="Wortman J."/>
            <person name="Nusbaum C."/>
            <person name="Birren B."/>
        </authorList>
    </citation>
    <scope>NUCLEOTIDE SEQUENCE [LARGE SCALE GENOMIC DNA]</scope>
    <source>
        <strain evidence="5 7">ATCC 43197</strain>
    </source>
</reference>
<dbReference type="PATRIC" id="fig|1158601.3.peg.1888"/>
<evidence type="ECO:0000256" key="1">
    <source>
        <dbReference type="ARBA" id="ARBA00022741"/>
    </source>
</evidence>
<sequence>MKIIEVVNLTKRISNKMVLNHFEMSLNAGETVVLLGPSGSGKTTLLECILENEKYDRGEIKLFNKKISQEKSLKNKIGLIPQESAFFYEFSVAENLAFFCRLYIHDKNKCKENVDDVLQLTSLESIKDRQAAKLDKNQQKLLNIACGIVHKPEVILFDEPFLGLDMENKKQVIQLIKQFKQRKQAVLYTSSIADNIEQICDRIIIINQGNLIAEGTQKQLRGMVTEKEKIFFEVSLLTEEDLKNLSALPGVLDSHYEAEKITFTVNSKNKSLFQIMDYFEQAEIYYSNLEIQESSLSEILFELTGISIKEG</sequence>
<dbReference type="SMART" id="SM00382">
    <property type="entry name" value="AAA"/>
    <property type="match status" value="1"/>
</dbReference>
<dbReference type="OrthoDB" id="9804819at2"/>
<keyword evidence="2" id="KW-0067">ATP-binding</keyword>
<keyword evidence="7" id="KW-1185">Reference proteome</keyword>
<evidence type="ECO:0000313" key="4">
    <source>
        <dbReference type="EMBL" id="EOH77832.1"/>
    </source>
</evidence>
<dbReference type="Proteomes" id="UP000014148">
    <property type="component" value="Unassembled WGS sequence"/>
</dbReference>
<dbReference type="CDD" id="cd03230">
    <property type="entry name" value="ABC_DR_subfamily_A"/>
    <property type="match status" value="1"/>
</dbReference>
<dbReference type="PANTHER" id="PTHR43582:SF2">
    <property type="entry name" value="LINEARMYCIN RESISTANCE ATP-BINDING PROTEIN LNRL"/>
    <property type="match status" value="1"/>
</dbReference>
<dbReference type="SUPFAM" id="SSF52540">
    <property type="entry name" value="P-loop containing nucleoside triphosphate hydrolases"/>
    <property type="match status" value="1"/>
</dbReference>
<dbReference type="PROSITE" id="PS50893">
    <property type="entry name" value="ABC_TRANSPORTER_2"/>
    <property type="match status" value="1"/>
</dbReference>
<evidence type="ECO:0000313" key="5">
    <source>
        <dbReference type="EMBL" id="EOT64304.1"/>
    </source>
</evidence>
<dbReference type="Proteomes" id="UP000013783">
    <property type="component" value="Unassembled WGS sequence"/>
</dbReference>
<accession>R2P0M0</accession>
<evidence type="ECO:0000313" key="7">
    <source>
        <dbReference type="Proteomes" id="UP000014148"/>
    </source>
</evidence>
<protein>
    <recommendedName>
        <fullName evidence="3">ABC transporter domain-containing protein</fullName>
    </recommendedName>
</protein>
<organism evidence="4 6">
    <name type="scientific">Enterococcus malodoratus ATCC 43197</name>
    <dbReference type="NCBI Taxonomy" id="1158601"/>
    <lineage>
        <taxon>Bacteria</taxon>
        <taxon>Bacillati</taxon>
        <taxon>Bacillota</taxon>
        <taxon>Bacilli</taxon>
        <taxon>Lactobacillales</taxon>
        <taxon>Enterococcaceae</taxon>
        <taxon>Enterococcus</taxon>
    </lineage>
</organism>
<keyword evidence="1" id="KW-0547">Nucleotide-binding</keyword>
<gene>
    <name evidence="5" type="ORF">I585_03501</name>
    <name evidence="4" type="ORF">UAI_01919</name>
</gene>
<dbReference type="AlphaFoldDB" id="R2P0M0"/>
<dbReference type="InterPro" id="IPR003593">
    <property type="entry name" value="AAA+_ATPase"/>
</dbReference>
<dbReference type="RefSeq" id="WP_010740755.1">
    <property type="nucleotide sequence ID" value="NZ_KB946250.1"/>
</dbReference>
<dbReference type="EMBL" id="AJAK01000014">
    <property type="protein sequence ID" value="EOH77832.1"/>
    <property type="molecule type" value="Genomic_DNA"/>
</dbReference>
<dbReference type="STRING" id="71451.RV07_GL002521"/>
<comment type="caution">
    <text evidence="4">The sequence shown here is derived from an EMBL/GenBank/DDBJ whole genome shotgun (WGS) entry which is preliminary data.</text>
</comment>
<feature type="domain" description="ABC transporter" evidence="3">
    <location>
        <begin position="4"/>
        <end position="233"/>
    </location>
</feature>
<evidence type="ECO:0000256" key="2">
    <source>
        <dbReference type="ARBA" id="ARBA00022840"/>
    </source>
</evidence>
<dbReference type="GO" id="GO:0016887">
    <property type="term" value="F:ATP hydrolysis activity"/>
    <property type="evidence" value="ECO:0007669"/>
    <property type="project" value="InterPro"/>
</dbReference>
<dbReference type="InterPro" id="IPR027417">
    <property type="entry name" value="P-loop_NTPase"/>
</dbReference>